<dbReference type="Gene3D" id="3.60.15.10">
    <property type="entry name" value="Ribonuclease Z/Hydroxyacylglutathione hydrolase-like"/>
    <property type="match status" value="1"/>
</dbReference>
<evidence type="ECO:0000256" key="4">
    <source>
        <dbReference type="ARBA" id="ARBA00022801"/>
    </source>
</evidence>
<comment type="similarity">
    <text evidence="2">Belongs to the metallo-beta-lactamase superfamily.</text>
</comment>
<keyword evidence="4 7" id="KW-0378">Hydrolase</keyword>
<dbReference type="OrthoDB" id="5443440at2"/>
<dbReference type="InterPro" id="IPR001279">
    <property type="entry name" value="Metallo-B-lactamas"/>
</dbReference>
<keyword evidence="5" id="KW-0862">Zinc</keyword>
<dbReference type="RefSeq" id="WP_116518455.1">
    <property type="nucleotide sequence ID" value="NZ_JACCEX010000002.1"/>
</dbReference>
<dbReference type="STRING" id="1231391.GCA_000308195_02135"/>
<sequence>MTDWSIWSFCYAVGNLPYDFLSGSPIHSNQGKVDTPMLITLLRSTDGETILIDTGFESAGSMTGAGFANFVRSDQLLERFGFAPESIDKIVLTHMHFDHAGNFHNFPNARIYLQRYEYDAWKQVIGQHDTSKVSKADWAFSSLNLNDFDLLERAIGAGRVEFLEGDAEVAPGVTCRLAQDTHTFGSQWVEIASARGRYVVAGDCCYTFENVHRMWPPGYTQGNPWNMLREFQKMKSVAGDDLSRLVPGHDIELFKRYPSGERDGVRFAEVSLAEQHASLLRPASPSVAGA</sequence>
<organism evidence="7 8">
    <name type="scientific">Pusillimonas noertemannii</name>
    <dbReference type="NCBI Taxonomy" id="305977"/>
    <lineage>
        <taxon>Bacteria</taxon>
        <taxon>Pseudomonadati</taxon>
        <taxon>Pseudomonadota</taxon>
        <taxon>Betaproteobacteria</taxon>
        <taxon>Burkholderiales</taxon>
        <taxon>Alcaligenaceae</taxon>
        <taxon>Pusillimonas</taxon>
    </lineage>
</organism>
<evidence type="ECO:0000256" key="3">
    <source>
        <dbReference type="ARBA" id="ARBA00022723"/>
    </source>
</evidence>
<dbReference type="Pfam" id="PF00753">
    <property type="entry name" value="Lactamase_B"/>
    <property type="match status" value="1"/>
</dbReference>
<evidence type="ECO:0000256" key="5">
    <source>
        <dbReference type="ARBA" id="ARBA00022833"/>
    </source>
</evidence>
<dbReference type="EMBL" id="QEKO01000002">
    <property type="protein sequence ID" value="PVY62595.1"/>
    <property type="molecule type" value="Genomic_DNA"/>
</dbReference>
<dbReference type="SMART" id="SM00849">
    <property type="entry name" value="Lactamase_B"/>
    <property type="match status" value="1"/>
</dbReference>
<feature type="domain" description="Metallo-beta-lactamase" evidence="6">
    <location>
        <begin position="36"/>
        <end position="249"/>
    </location>
</feature>
<dbReference type="InterPro" id="IPR051013">
    <property type="entry name" value="MBL_superfamily_lactonases"/>
</dbReference>
<evidence type="ECO:0000259" key="6">
    <source>
        <dbReference type="SMART" id="SM00849"/>
    </source>
</evidence>
<evidence type="ECO:0000313" key="8">
    <source>
        <dbReference type="Proteomes" id="UP000246145"/>
    </source>
</evidence>
<evidence type="ECO:0000313" key="7">
    <source>
        <dbReference type="EMBL" id="PVY62595.1"/>
    </source>
</evidence>
<evidence type="ECO:0000256" key="2">
    <source>
        <dbReference type="ARBA" id="ARBA00007749"/>
    </source>
</evidence>
<proteinExistence type="inferred from homology"/>
<dbReference type="PANTHER" id="PTHR42978">
    <property type="entry name" value="QUORUM-QUENCHING LACTONASE YTNP-RELATED-RELATED"/>
    <property type="match status" value="1"/>
</dbReference>
<dbReference type="InterPro" id="IPR036866">
    <property type="entry name" value="RibonucZ/Hydroxyglut_hydro"/>
</dbReference>
<keyword evidence="8" id="KW-1185">Reference proteome</keyword>
<dbReference type="GO" id="GO:0046872">
    <property type="term" value="F:metal ion binding"/>
    <property type="evidence" value="ECO:0007669"/>
    <property type="project" value="UniProtKB-KW"/>
</dbReference>
<evidence type="ECO:0000256" key="1">
    <source>
        <dbReference type="ARBA" id="ARBA00001947"/>
    </source>
</evidence>
<keyword evidence="3" id="KW-0479">Metal-binding</keyword>
<accession>A0A2U1CNJ8</accession>
<name>A0A2U1CNJ8_9BURK</name>
<dbReference type="SUPFAM" id="SSF56281">
    <property type="entry name" value="Metallo-hydrolase/oxidoreductase"/>
    <property type="match status" value="1"/>
</dbReference>
<protein>
    <submittedName>
        <fullName evidence="7">Glyoxylase-like metal-dependent hydrolase (Beta-lactamase superfamily II)</fullName>
    </submittedName>
</protein>
<dbReference type="CDD" id="cd07729">
    <property type="entry name" value="AHL_lactonase_MBL-fold"/>
    <property type="match status" value="1"/>
</dbReference>
<dbReference type="Proteomes" id="UP000246145">
    <property type="component" value="Unassembled WGS sequence"/>
</dbReference>
<reference evidence="7 8" key="1">
    <citation type="submission" date="2018-04" db="EMBL/GenBank/DDBJ databases">
        <title>Genomic Encyclopedia of Type Strains, Phase IV (KMG-IV): sequencing the most valuable type-strain genomes for metagenomic binning, comparative biology and taxonomic classification.</title>
        <authorList>
            <person name="Goeker M."/>
        </authorList>
    </citation>
    <scope>NUCLEOTIDE SEQUENCE [LARGE SCALE GENOMIC DNA]</scope>
    <source>
        <strain evidence="7 8">DSM 10065</strain>
    </source>
</reference>
<dbReference type="PANTHER" id="PTHR42978:SF7">
    <property type="entry name" value="METALLO-HYDROLASE RV2300C-RELATED"/>
    <property type="match status" value="1"/>
</dbReference>
<dbReference type="AlphaFoldDB" id="A0A2U1CNJ8"/>
<dbReference type="GO" id="GO:0016787">
    <property type="term" value="F:hydrolase activity"/>
    <property type="evidence" value="ECO:0007669"/>
    <property type="project" value="UniProtKB-KW"/>
</dbReference>
<comment type="caution">
    <text evidence="7">The sequence shown here is derived from an EMBL/GenBank/DDBJ whole genome shotgun (WGS) entry which is preliminary data.</text>
</comment>
<comment type="cofactor">
    <cofactor evidence="1">
        <name>Zn(2+)</name>
        <dbReference type="ChEBI" id="CHEBI:29105"/>
    </cofactor>
</comment>
<gene>
    <name evidence="7" type="ORF">C7440_2089</name>
</gene>